<feature type="topological domain" description="Lumenal" evidence="9">
    <location>
        <begin position="765"/>
        <end position="767"/>
    </location>
</feature>
<feature type="topological domain" description="Cytoplasmic" evidence="9">
    <location>
        <begin position="1"/>
        <end position="743"/>
    </location>
</feature>
<feature type="domain" description="GB1/RHD3-type G" evidence="12">
    <location>
        <begin position="101"/>
        <end position="316"/>
    </location>
</feature>
<dbReference type="SUPFAM" id="SSF52540">
    <property type="entry name" value="P-loop containing nucleoside triphosphate hydrolases"/>
    <property type="match status" value="1"/>
</dbReference>
<dbReference type="FunFam" id="3.40.50.300:FF:002271">
    <property type="entry name" value="Protein ROOT HAIR DEFECTIVE 3 homolog"/>
    <property type="match status" value="1"/>
</dbReference>
<dbReference type="Gene3D" id="3.40.50.300">
    <property type="entry name" value="P-loop containing nucleotide triphosphate hydrolases"/>
    <property type="match status" value="1"/>
</dbReference>
<keyword evidence="3 9" id="KW-0378">Hydrolase</keyword>
<proteinExistence type="inferred from homology"/>
<dbReference type="PROSITE" id="PS51715">
    <property type="entry name" value="G_GB1_RHD3"/>
    <property type="match status" value="1"/>
</dbReference>
<dbReference type="GO" id="GO:0005525">
    <property type="term" value="F:GTP binding"/>
    <property type="evidence" value="ECO:0007669"/>
    <property type="project" value="UniProtKB-UniRule"/>
</dbReference>
<evidence type="ECO:0000256" key="9">
    <source>
        <dbReference type="HAMAP-Rule" id="MF_03109"/>
    </source>
</evidence>
<dbReference type="GO" id="GO:0016320">
    <property type="term" value="P:endoplasmic reticulum membrane fusion"/>
    <property type="evidence" value="ECO:0007669"/>
    <property type="project" value="TreeGrafter"/>
</dbReference>
<feature type="transmembrane region" description="Helical" evidence="11">
    <location>
        <begin position="768"/>
        <end position="784"/>
    </location>
</feature>
<name>A0A9E7F1B4_9LILI</name>
<evidence type="ECO:0000256" key="6">
    <source>
        <dbReference type="ARBA" id="ARBA00023054"/>
    </source>
</evidence>
<dbReference type="GO" id="GO:0003924">
    <property type="term" value="F:GTPase activity"/>
    <property type="evidence" value="ECO:0007669"/>
    <property type="project" value="UniProtKB-UniRule"/>
</dbReference>
<evidence type="ECO:0000256" key="5">
    <source>
        <dbReference type="ARBA" id="ARBA00022989"/>
    </source>
</evidence>
<dbReference type="Proteomes" id="UP001055439">
    <property type="component" value="Chromosome 2"/>
</dbReference>
<dbReference type="HAMAP" id="MF_03109">
    <property type="entry name" value="Sey1"/>
    <property type="match status" value="1"/>
</dbReference>
<evidence type="ECO:0000313" key="13">
    <source>
        <dbReference type="EMBL" id="URD87699.1"/>
    </source>
</evidence>
<evidence type="ECO:0000256" key="11">
    <source>
        <dbReference type="SAM" id="Phobius"/>
    </source>
</evidence>
<keyword evidence="14" id="KW-1185">Reference proteome</keyword>
<feature type="compositionally biased region" description="Low complexity" evidence="10">
    <location>
        <begin position="829"/>
        <end position="843"/>
    </location>
</feature>
<feature type="region of interest" description="Disordered" evidence="10">
    <location>
        <begin position="827"/>
        <end position="851"/>
    </location>
</feature>
<dbReference type="OrthoDB" id="1597724at2759"/>
<accession>A0A9E7F1B4</accession>
<dbReference type="CDD" id="cd01851">
    <property type="entry name" value="GBP"/>
    <property type="match status" value="1"/>
</dbReference>
<reference evidence="13" key="1">
    <citation type="submission" date="2022-05" db="EMBL/GenBank/DDBJ databases">
        <title>The Musa troglodytarum L. genome provides insights into the mechanism of non-climacteric behaviour and enrichment of carotenoids.</title>
        <authorList>
            <person name="Wang J."/>
        </authorList>
    </citation>
    <scope>NUCLEOTIDE SEQUENCE</scope>
    <source>
        <tissue evidence="13">Leaf</tissue>
    </source>
</reference>
<dbReference type="InterPro" id="IPR046758">
    <property type="entry name" value="Sey1/RHD3-like_3HB"/>
</dbReference>
<keyword evidence="7 9" id="KW-0342">GTP-binding</keyword>
<feature type="topological domain" description="Cytoplasmic" evidence="9">
    <location>
        <begin position="789"/>
        <end position="851"/>
    </location>
</feature>
<dbReference type="PANTHER" id="PTHR45923">
    <property type="entry name" value="PROTEIN SEY1"/>
    <property type="match status" value="1"/>
</dbReference>
<evidence type="ECO:0000256" key="4">
    <source>
        <dbReference type="ARBA" id="ARBA00022824"/>
    </source>
</evidence>
<dbReference type="InterPro" id="IPR027417">
    <property type="entry name" value="P-loop_NTPase"/>
</dbReference>
<dbReference type="GO" id="GO:0005789">
    <property type="term" value="C:endoplasmic reticulum membrane"/>
    <property type="evidence" value="ECO:0007669"/>
    <property type="project" value="UniProtKB-SubCell"/>
</dbReference>
<dbReference type="EC" id="3.6.5.-" evidence="9"/>
<evidence type="ECO:0000256" key="8">
    <source>
        <dbReference type="ARBA" id="ARBA00023136"/>
    </source>
</evidence>
<keyword evidence="2 9" id="KW-0547">Nucleotide-binding</keyword>
<gene>
    <name evidence="13" type="ORF">MUK42_28783</name>
</gene>
<evidence type="ECO:0000256" key="10">
    <source>
        <dbReference type="SAM" id="MobiDB-lite"/>
    </source>
</evidence>
<dbReference type="Pfam" id="PF05879">
    <property type="entry name" value="RHD3_GTPase"/>
    <property type="match status" value="1"/>
</dbReference>
<evidence type="ECO:0000256" key="3">
    <source>
        <dbReference type="ARBA" id="ARBA00022801"/>
    </source>
</evidence>
<dbReference type="InterPro" id="IPR008803">
    <property type="entry name" value="RHD3/Sey1"/>
</dbReference>
<protein>
    <recommendedName>
        <fullName evidence="9">Protein ROOT HAIR DEFECTIVE 3 homolog</fullName>
        <ecNumber evidence="9">3.6.5.-</ecNumber>
    </recommendedName>
    <alternativeName>
        <fullName evidence="9">Protein SEY1 homolog</fullName>
    </alternativeName>
</protein>
<dbReference type="PANTHER" id="PTHR45923:SF20">
    <property type="entry name" value="PROTEIN ROOT HAIR DEFECTIVE 3 HOMOLOG 2"/>
    <property type="match status" value="1"/>
</dbReference>
<comment type="subcellular location">
    <subcellularLocation>
        <location evidence="9">Endoplasmic reticulum membrane</location>
        <topology evidence="9">Multi-pass membrane protein</topology>
    </subcellularLocation>
</comment>
<comment type="function">
    <text evidence="9">Probable GTP-binding protein that may be involved in cell development.</text>
</comment>
<feature type="binding site" evidence="9">
    <location>
        <begin position="111"/>
        <end position="118"/>
    </location>
    <ligand>
        <name>GTP</name>
        <dbReference type="ChEBI" id="CHEBI:37565"/>
    </ligand>
</feature>
<keyword evidence="4 9" id="KW-0256">Endoplasmic reticulum</keyword>
<evidence type="ECO:0000259" key="12">
    <source>
        <dbReference type="PROSITE" id="PS51715"/>
    </source>
</evidence>
<evidence type="ECO:0000256" key="7">
    <source>
        <dbReference type="ARBA" id="ARBA00023134"/>
    </source>
</evidence>
<dbReference type="EMBL" id="CP097504">
    <property type="protein sequence ID" value="URD87699.1"/>
    <property type="molecule type" value="Genomic_DNA"/>
</dbReference>
<evidence type="ECO:0000256" key="2">
    <source>
        <dbReference type="ARBA" id="ARBA00022741"/>
    </source>
</evidence>
<keyword evidence="5 9" id="KW-1133">Transmembrane helix</keyword>
<evidence type="ECO:0000256" key="1">
    <source>
        <dbReference type="ARBA" id="ARBA00022692"/>
    </source>
</evidence>
<keyword evidence="1 9" id="KW-0812">Transmembrane</keyword>
<keyword evidence="8 9" id="KW-0472">Membrane</keyword>
<dbReference type="Pfam" id="PF20428">
    <property type="entry name" value="Sey1_3HB"/>
    <property type="match status" value="1"/>
</dbReference>
<dbReference type="InterPro" id="IPR030386">
    <property type="entry name" value="G_GB1_RHD3_dom"/>
</dbReference>
<comment type="similarity">
    <text evidence="9">Belongs to the TRAFAC class dynamin-like GTPase superfamily. GB1/RHD3 GTPase family. RHD3 subfamily.</text>
</comment>
<evidence type="ECO:0000313" key="14">
    <source>
        <dbReference type="Proteomes" id="UP001055439"/>
    </source>
</evidence>
<keyword evidence="6" id="KW-0175">Coiled coil</keyword>
<sequence>MLLRDGPFLPLPVTSAALRPPPPAPPTRDPPPLTLLSLSLPSMFSQPKPKRRVVGLRRRWRQLVVEMGEDCAATQLIDANRAFNVDGLDRFLKAVKLADYGLSYAVVSIIGPQSSGKSTLLNHLFGTNFREMDAFKGRSQTTKGIWIAKGVGIEPCTIVLDLEGTDARERGEDDTAFEKQSALFALAISDIVLINMWCHDIGREHAANRPLLKMVFQAMMRLFSPRKTTLLFVIRDKTKTPLEHLEQVLREDIQQIWDTVYRPQAHEETPLSEFFNVEVTALPSYEEKEELFKEQVAQLRQRFFYSIAPGGLAGDRRGVIPASGFSISIRQIWKVIRENKDLDLPAHKIMVATVRCEEIANEKLRCLTSDKDWLALEASVQAGSVSGFGRKLDSILDAYLSEYDMETFYFDDGVRTAKRQQLESKALHLVHPAFQAMLGHLRSKALDKFKNDLEQSLESRKGFAMSVCTCTDASLREFETEFTDVAIQHADWNASKIREKLCHDIEAYAASVRGVKLFELKASYEKKITEALVQPVELLFDSAAEDIWASIRELYRHETENAMSGYSSSLAGFELDQSTFDKMMADLKNYARGVVVRKIREEAGKVLIHMKDRFSTVFSHDKNSMPRVWTGKEDVRKITEEARAVALKFLAAMAAIRLDDQPDKIENILSSSLMDGPVIKDRTIEAFRDPLAASTWEGVPPENTVITPVQCKSIWKQFKVETESTVSQAISSQEAFKRNNSWLPPPWAIVTIAVLGFNEFMMLLRNPLYLAILFILFILSRVVWYELNIAGEFQNVTLSGLLAISTRFLPSVLNILRRVAGEGHRHHQGAQSSQQSLPSAAHAPRNQEPEK</sequence>
<dbReference type="AlphaFoldDB" id="A0A9E7F1B4"/>
<organism evidence="13 14">
    <name type="scientific">Musa troglodytarum</name>
    <name type="common">fe'i banana</name>
    <dbReference type="NCBI Taxonomy" id="320322"/>
    <lineage>
        <taxon>Eukaryota</taxon>
        <taxon>Viridiplantae</taxon>
        <taxon>Streptophyta</taxon>
        <taxon>Embryophyta</taxon>
        <taxon>Tracheophyta</taxon>
        <taxon>Spermatophyta</taxon>
        <taxon>Magnoliopsida</taxon>
        <taxon>Liliopsida</taxon>
        <taxon>Zingiberales</taxon>
        <taxon>Musaceae</taxon>
        <taxon>Musa</taxon>
    </lineage>
</organism>